<dbReference type="InterPro" id="IPR007921">
    <property type="entry name" value="CHAP_dom"/>
</dbReference>
<keyword evidence="2" id="KW-0472">Membrane</keyword>
<proteinExistence type="predicted"/>
<keyword evidence="2" id="KW-1133">Transmembrane helix</keyword>
<protein>
    <submittedName>
        <fullName evidence="4">CHAP domain-containing protein</fullName>
    </submittedName>
</protein>
<evidence type="ECO:0000256" key="1">
    <source>
        <dbReference type="SAM" id="MobiDB-lite"/>
    </source>
</evidence>
<dbReference type="SUPFAM" id="SSF54001">
    <property type="entry name" value="Cysteine proteinases"/>
    <property type="match status" value="1"/>
</dbReference>
<evidence type="ECO:0000256" key="2">
    <source>
        <dbReference type="SAM" id="Phobius"/>
    </source>
</evidence>
<dbReference type="RefSeq" id="WP_074713462.1">
    <property type="nucleotide sequence ID" value="NZ_FNTV01000002.1"/>
</dbReference>
<dbReference type="Gene3D" id="3.90.1720.10">
    <property type="entry name" value="endopeptidase domain like (from Nostoc punctiforme)"/>
    <property type="match status" value="1"/>
</dbReference>
<evidence type="ECO:0000313" key="4">
    <source>
        <dbReference type="EMBL" id="SEF10460.1"/>
    </source>
</evidence>
<accession>A0A1H5P9T0</accession>
<feature type="domain" description="Peptidase C51" evidence="3">
    <location>
        <begin position="247"/>
        <end position="389"/>
    </location>
</feature>
<gene>
    <name evidence="4" type="ORF">SAMN04489740_3995</name>
</gene>
<dbReference type="PROSITE" id="PS50911">
    <property type="entry name" value="CHAP"/>
    <property type="match status" value="1"/>
</dbReference>
<name>A0A1H5P9T0_9MICC</name>
<sequence>MKPNKSGTLLLILRLIGVPALPVIAIFAVIGLSLMGIVALSVAAGNGSVDDAGNVCRPVGGESTNQSPKDVREQQIANAKLMDKAAADLGLSGQASRIVIIAGMGESSLINVDHGDDAVNPDGTMNTSLGILQQQWSLGWGTREQVMDVSYAATSFLIGAKHDRQGGLVSILHWEATSWVSSVIHQVQKNSERDHYTKFIADADSIIKEAGIDVTRAGSDGEKPKNPNTVGQCDGGSTPVDPKNANDDYPFDNVPPAGVYVNDPWMYGLGECTSFVTWRINRDAGSTSAPWKWGGANFLNGDARSWKDKWIARGWTVSNVPVAGAVAWWGSNGGGGVGAAGHVAYVQSVTQDGKAIIEEYNHTGYAPAGHMYSIRPEPVDPSEVNMFLYPPPKG</sequence>
<evidence type="ECO:0000313" key="5">
    <source>
        <dbReference type="Proteomes" id="UP000182725"/>
    </source>
</evidence>
<keyword evidence="2" id="KW-0812">Transmembrane</keyword>
<dbReference type="Proteomes" id="UP000182725">
    <property type="component" value="Unassembled WGS sequence"/>
</dbReference>
<dbReference type="Pfam" id="PF05257">
    <property type="entry name" value="CHAP"/>
    <property type="match status" value="1"/>
</dbReference>
<dbReference type="AlphaFoldDB" id="A0A1H5P9T0"/>
<feature type="transmembrane region" description="Helical" evidence="2">
    <location>
        <begin position="12"/>
        <end position="40"/>
    </location>
</feature>
<dbReference type="EMBL" id="FNTV01000002">
    <property type="protein sequence ID" value="SEF10460.1"/>
    <property type="molecule type" value="Genomic_DNA"/>
</dbReference>
<reference evidence="4 5" key="1">
    <citation type="submission" date="2016-10" db="EMBL/GenBank/DDBJ databases">
        <authorList>
            <person name="de Groot N.N."/>
        </authorList>
    </citation>
    <scope>NUCLEOTIDE SEQUENCE [LARGE SCALE GENOMIC DNA]</scope>
    <source>
        <strain evidence="4 5">DSM 22274</strain>
    </source>
</reference>
<dbReference type="InterPro" id="IPR038765">
    <property type="entry name" value="Papain-like_cys_pep_sf"/>
</dbReference>
<organism evidence="4 5">
    <name type="scientific">Arthrobacter alpinus</name>
    <dbReference type="NCBI Taxonomy" id="656366"/>
    <lineage>
        <taxon>Bacteria</taxon>
        <taxon>Bacillati</taxon>
        <taxon>Actinomycetota</taxon>
        <taxon>Actinomycetes</taxon>
        <taxon>Micrococcales</taxon>
        <taxon>Micrococcaceae</taxon>
        <taxon>Arthrobacter</taxon>
    </lineage>
</organism>
<evidence type="ECO:0000259" key="3">
    <source>
        <dbReference type="PROSITE" id="PS50911"/>
    </source>
</evidence>
<feature type="region of interest" description="Disordered" evidence="1">
    <location>
        <begin position="216"/>
        <end position="249"/>
    </location>
</feature>